<evidence type="ECO:0000256" key="2">
    <source>
        <dbReference type="ARBA" id="ARBA00022729"/>
    </source>
</evidence>
<organism evidence="9 10">
    <name type="scientific">Vombatus ursinus</name>
    <name type="common">Common wombat</name>
    <dbReference type="NCBI Taxonomy" id="29139"/>
    <lineage>
        <taxon>Eukaryota</taxon>
        <taxon>Metazoa</taxon>
        <taxon>Chordata</taxon>
        <taxon>Craniata</taxon>
        <taxon>Vertebrata</taxon>
        <taxon>Euteleostomi</taxon>
        <taxon>Mammalia</taxon>
        <taxon>Metatheria</taxon>
        <taxon>Diprotodontia</taxon>
        <taxon>Vombatidae</taxon>
        <taxon>Vombatus</taxon>
    </lineage>
</organism>
<feature type="domain" description="Ig-like" evidence="8">
    <location>
        <begin position="140"/>
        <end position="219"/>
    </location>
</feature>
<dbReference type="Ensembl" id="ENSVURT00010002530.1">
    <property type="protein sequence ID" value="ENSVURP00010002216.1"/>
    <property type="gene ID" value="ENSVURG00010001843.1"/>
</dbReference>
<sequence length="344" mass="38782">MAYLLQRCLLVFLFYPIAEPRASGEDSVPKMVIGILGESVILPLEIPKEKQITYIVWISQRSLAIIETGKEGKSPKIMMTNPHYMGRIDFLNQSYSYAPQISHLKMEDAGFYTAEITIANITEPIKKLFTLLIHERLMEPKITLGPRINDNGTCLINVTCSVEQVRENVTYNWTPVGQRANASSGGPILSVIWKPGDQDQYTCTATNPVSNSSHTILASKLCAGIEHGISYIRVLPYLMMTIILVIILPLLGLSFWYIQRRKEKEADARDQDCTIYDSISNLSPDITENTEYATVSYPKKNIQKNLEALHTVYDILQNTTKMDKSDTLEKNRRSPGTLDFGNII</sequence>
<feature type="transmembrane region" description="Helical" evidence="6">
    <location>
        <begin position="237"/>
        <end position="258"/>
    </location>
</feature>
<feature type="region of interest" description="Disordered" evidence="5">
    <location>
        <begin position="324"/>
        <end position="344"/>
    </location>
</feature>
<dbReference type="AlphaFoldDB" id="A0A4X2JWB6"/>
<dbReference type="PANTHER" id="PTHR12080:SF18">
    <property type="entry name" value="SLAM FAMILY MEMBER 9"/>
    <property type="match status" value="1"/>
</dbReference>
<dbReference type="PANTHER" id="PTHR12080">
    <property type="entry name" value="SIGNALING LYMPHOCYTIC ACTIVATION MOLECULE"/>
    <property type="match status" value="1"/>
</dbReference>
<evidence type="ECO:0000256" key="1">
    <source>
        <dbReference type="ARBA" id="ARBA00004370"/>
    </source>
</evidence>
<accession>A0A4X2JWB6</accession>
<keyword evidence="6" id="KW-0812">Transmembrane</keyword>
<evidence type="ECO:0000259" key="8">
    <source>
        <dbReference type="PROSITE" id="PS50835"/>
    </source>
</evidence>
<dbReference type="GO" id="GO:0042110">
    <property type="term" value="P:T cell activation"/>
    <property type="evidence" value="ECO:0007669"/>
    <property type="project" value="TreeGrafter"/>
</dbReference>
<keyword evidence="3 6" id="KW-0472">Membrane</keyword>
<reference evidence="10" key="1">
    <citation type="submission" date="2018-12" db="EMBL/GenBank/DDBJ databases">
        <authorList>
            <person name="Yazar S."/>
        </authorList>
    </citation>
    <scope>NUCLEOTIDE SEQUENCE [LARGE SCALE GENOMIC DNA]</scope>
</reference>
<feature type="signal peptide" evidence="7">
    <location>
        <begin position="1"/>
        <end position="24"/>
    </location>
</feature>
<dbReference type="Gene3D" id="2.60.40.10">
    <property type="entry name" value="Immunoglobulins"/>
    <property type="match status" value="2"/>
</dbReference>
<keyword evidence="10" id="KW-1185">Reference proteome</keyword>
<proteinExistence type="predicted"/>
<dbReference type="CDD" id="cd16842">
    <property type="entry name" value="Ig_SLAM-like_N"/>
    <property type="match status" value="1"/>
</dbReference>
<keyword evidence="6" id="KW-1133">Transmembrane helix</keyword>
<reference evidence="9" key="2">
    <citation type="submission" date="2025-08" db="UniProtKB">
        <authorList>
            <consortium name="Ensembl"/>
        </authorList>
    </citation>
    <scope>IDENTIFICATION</scope>
</reference>
<dbReference type="FunFam" id="2.60.40.10:FF:000470">
    <property type="entry name" value="SLAM family member 7"/>
    <property type="match status" value="1"/>
</dbReference>
<dbReference type="PROSITE" id="PS50835">
    <property type="entry name" value="IG_LIKE"/>
    <property type="match status" value="1"/>
</dbReference>
<dbReference type="InterPro" id="IPR007110">
    <property type="entry name" value="Ig-like_dom"/>
</dbReference>
<protein>
    <recommendedName>
        <fullName evidence="8">Ig-like domain-containing protein</fullName>
    </recommendedName>
</protein>
<evidence type="ECO:0000256" key="3">
    <source>
        <dbReference type="ARBA" id="ARBA00023136"/>
    </source>
</evidence>
<evidence type="ECO:0000313" key="10">
    <source>
        <dbReference type="Proteomes" id="UP000314987"/>
    </source>
</evidence>
<dbReference type="OMA" id="THICYNG"/>
<evidence type="ECO:0000256" key="7">
    <source>
        <dbReference type="SAM" id="SignalP"/>
    </source>
</evidence>
<evidence type="ECO:0000256" key="5">
    <source>
        <dbReference type="SAM" id="MobiDB-lite"/>
    </source>
</evidence>
<comment type="subcellular location">
    <subcellularLocation>
        <location evidence="1">Membrane</location>
    </subcellularLocation>
</comment>
<name>A0A4X2JWB6_VOMUR</name>
<dbReference type="InterPro" id="IPR036179">
    <property type="entry name" value="Ig-like_dom_sf"/>
</dbReference>
<dbReference type="InterPro" id="IPR015631">
    <property type="entry name" value="CD2/SLAM_rcpt"/>
</dbReference>
<keyword evidence="2 7" id="KW-0732">Signal</keyword>
<dbReference type="InterPro" id="IPR013783">
    <property type="entry name" value="Ig-like_fold"/>
</dbReference>
<dbReference type="Proteomes" id="UP000314987">
    <property type="component" value="Unassembled WGS sequence"/>
</dbReference>
<dbReference type="GO" id="GO:0009897">
    <property type="term" value="C:external side of plasma membrane"/>
    <property type="evidence" value="ECO:0007669"/>
    <property type="project" value="TreeGrafter"/>
</dbReference>
<dbReference type="SUPFAM" id="SSF48726">
    <property type="entry name" value="Immunoglobulin"/>
    <property type="match status" value="2"/>
</dbReference>
<evidence type="ECO:0000256" key="6">
    <source>
        <dbReference type="SAM" id="Phobius"/>
    </source>
</evidence>
<keyword evidence="4" id="KW-0325">Glycoprotein</keyword>
<dbReference type="GeneTree" id="ENSGT01030000234540"/>
<evidence type="ECO:0000256" key="4">
    <source>
        <dbReference type="ARBA" id="ARBA00023180"/>
    </source>
</evidence>
<feature type="chain" id="PRO_5021226584" description="Ig-like domain-containing protein" evidence="7">
    <location>
        <begin position="25"/>
        <end position="344"/>
    </location>
</feature>
<evidence type="ECO:0000313" key="9">
    <source>
        <dbReference type="Ensembl" id="ENSVURP00010002216.1"/>
    </source>
</evidence>
<dbReference type="STRING" id="29139.ENSVURP00010002216"/>
<reference evidence="9" key="3">
    <citation type="submission" date="2025-09" db="UniProtKB">
        <authorList>
            <consortium name="Ensembl"/>
        </authorList>
    </citation>
    <scope>IDENTIFICATION</scope>
</reference>